<keyword evidence="2" id="KW-1185">Reference proteome</keyword>
<dbReference type="VEuPathDB" id="VectorBase:AALB014433"/>
<reference evidence="1" key="2">
    <citation type="submission" date="2022-08" db="UniProtKB">
        <authorList>
            <consortium name="EnsemblMetazoa"/>
        </authorList>
    </citation>
    <scope>IDENTIFICATION</scope>
    <source>
        <strain evidence="1">STECLA/ALBI9_A</strain>
    </source>
</reference>
<name>A0A182FXR6_ANOAL</name>
<sequence length="44" mass="4713">MAGKVSRHLVLVAIVLALCWAQCCSSAFQSTDGDAGNDYARQQQ</sequence>
<accession>A0A182FXR6</accession>
<reference evidence="1 2" key="1">
    <citation type="journal article" date="2017" name="G3 (Bethesda)">
        <title>The Physical Genome Mapping of Anopheles albimanus Corrected Scaffold Misassemblies and Identified Interarm Rearrangements in Genus Anopheles.</title>
        <authorList>
            <person name="Artemov G.N."/>
            <person name="Peery A.N."/>
            <person name="Jiang X."/>
            <person name="Tu Z."/>
            <person name="Stegniy V.N."/>
            <person name="Sharakhova M.V."/>
            <person name="Sharakhov I.V."/>
        </authorList>
    </citation>
    <scope>NUCLEOTIDE SEQUENCE [LARGE SCALE GENOMIC DNA]</scope>
    <source>
        <strain evidence="1 2">ALBI9_A</strain>
    </source>
</reference>
<protein>
    <submittedName>
        <fullName evidence="1">Uncharacterized protein</fullName>
    </submittedName>
</protein>
<proteinExistence type="predicted"/>
<evidence type="ECO:0000313" key="2">
    <source>
        <dbReference type="Proteomes" id="UP000069272"/>
    </source>
</evidence>
<dbReference type="EnsemblMetazoa" id="AALB014433-RA">
    <property type="protein sequence ID" value="AALB014433-PA"/>
    <property type="gene ID" value="AALB014433"/>
</dbReference>
<dbReference type="AlphaFoldDB" id="A0A182FXR6"/>
<dbReference type="Proteomes" id="UP000069272">
    <property type="component" value="Chromosome 3L"/>
</dbReference>
<dbReference type="VEuPathDB" id="VectorBase:AALB20_029108"/>
<evidence type="ECO:0000313" key="1">
    <source>
        <dbReference type="EnsemblMetazoa" id="AALB014433-PA"/>
    </source>
</evidence>
<organism evidence="1 2">
    <name type="scientific">Anopheles albimanus</name>
    <name type="common">New world malaria mosquito</name>
    <dbReference type="NCBI Taxonomy" id="7167"/>
    <lineage>
        <taxon>Eukaryota</taxon>
        <taxon>Metazoa</taxon>
        <taxon>Ecdysozoa</taxon>
        <taxon>Arthropoda</taxon>
        <taxon>Hexapoda</taxon>
        <taxon>Insecta</taxon>
        <taxon>Pterygota</taxon>
        <taxon>Neoptera</taxon>
        <taxon>Endopterygota</taxon>
        <taxon>Diptera</taxon>
        <taxon>Nematocera</taxon>
        <taxon>Culicoidea</taxon>
        <taxon>Culicidae</taxon>
        <taxon>Anophelinae</taxon>
        <taxon>Anopheles</taxon>
    </lineage>
</organism>